<keyword evidence="1" id="KW-0812">Transmembrane</keyword>
<protein>
    <submittedName>
        <fullName evidence="2">Unannotated protein</fullName>
    </submittedName>
</protein>
<keyword evidence="1" id="KW-0472">Membrane</keyword>
<keyword evidence="1" id="KW-1133">Transmembrane helix</keyword>
<dbReference type="InterPro" id="IPR021215">
    <property type="entry name" value="DUF2752"/>
</dbReference>
<feature type="transmembrane region" description="Helical" evidence="1">
    <location>
        <begin position="21"/>
        <end position="40"/>
    </location>
</feature>
<organism evidence="2">
    <name type="scientific">freshwater metagenome</name>
    <dbReference type="NCBI Taxonomy" id="449393"/>
    <lineage>
        <taxon>unclassified sequences</taxon>
        <taxon>metagenomes</taxon>
        <taxon>ecological metagenomes</taxon>
    </lineage>
</organism>
<dbReference type="AlphaFoldDB" id="A0A6J6I4K4"/>
<evidence type="ECO:0000256" key="1">
    <source>
        <dbReference type="SAM" id="Phobius"/>
    </source>
</evidence>
<feature type="transmembrane region" description="Helical" evidence="1">
    <location>
        <begin position="126"/>
        <end position="144"/>
    </location>
</feature>
<accession>A0A6J6I4K4</accession>
<sequence length="151" mass="16253">MHPDHIVVPQRDDQRSLIRRLAGPVGTAVIAVGACSYLAVVDPNESGHYPVCPSRALLGIDCPGCGGMRGMYCLIHGDLAGAMSHNVLLLAIVPIAIILWAIWLVRAIRGSYPEVTQRQFKARNRMLIGGLVVLLAFGVIRNFVPYLGSGV</sequence>
<feature type="transmembrane region" description="Helical" evidence="1">
    <location>
        <begin position="87"/>
        <end position="105"/>
    </location>
</feature>
<dbReference type="Pfam" id="PF10825">
    <property type="entry name" value="DUF2752"/>
    <property type="match status" value="1"/>
</dbReference>
<evidence type="ECO:0000313" key="2">
    <source>
        <dbReference type="EMBL" id="CAB4621401.1"/>
    </source>
</evidence>
<gene>
    <name evidence="2" type="ORF">UFOPK1908_00819</name>
</gene>
<name>A0A6J6I4K4_9ZZZZ</name>
<proteinExistence type="predicted"/>
<dbReference type="EMBL" id="CAEZVB010000033">
    <property type="protein sequence ID" value="CAB4621401.1"/>
    <property type="molecule type" value="Genomic_DNA"/>
</dbReference>
<reference evidence="2" key="1">
    <citation type="submission" date="2020-05" db="EMBL/GenBank/DDBJ databases">
        <authorList>
            <person name="Chiriac C."/>
            <person name="Salcher M."/>
            <person name="Ghai R."/>
            <person name="Kavagutti S V."/>
        </authorList>
    </citation>
    <scope>NUCLEOTIDE SEQUENCE</scope>
</reference>